<organism evidence="2 3">
    <name type="scientific">Sphingobium algorifonticola</name>
    <dbReference type="NCBI Taxonomy" id="2008318"/>
    <lineage>
        <taxon>Bacteria</taxon>
        <taxon>Pseudomonadati</taxon>
        <taxon>Pseudomonadota</taxon>
        <taxon>Alphaproteobacteria</taxon>
        <taxon>Sphingomonadales</taxon>
        <taxon>Sphingomonadaceae</taxon>
        <taxon>Sphingobium</taxon>
    </lineage>
</organism>
<evidence type="ECO:0000313" key="3">
    <source>
        <dbReference type="Proteomes" id="UP000282977"/>
    </source>
</evidence>
<feature type="signal peptide" evidence="1">
    <location>
        <begin position="1"/>
        <end position="35"/>
    </location>
</feature>
<dbReference type="OrthoDB" id="7189112at2"/>
<keyword evidence="1" id="KW-0732">Signal</keyword>
<protein>
    <submittedName>
        <fullName evidence="2">DUF2141 domain-containing protein</fullName>
    </submittedName>
</protein>
<dbReference type="Pfam" id="PF09912">
    <property type="entry name" value="DUF2141"/>
    <property type="match status" value="1"/>
</dbReference>
<dbReference type="EMBL" id="RZUL01000002">
    <property type="protein sequence ID" value="RVT42134.1"/>
    <property type="molecule type" value="Genomic_DNA"/>
</dbReference>
<sequence length="180" mass="19049">MLKVLPRNGFRTGAAPLAASLLVLGAAAAPVTAQAIGPHASSCARNASAVLVHVEGLKARTGMLRVQLYEANPKTFLEKRQYVERIELAVPRSGPLDVCVAVPKPGNYALYVRHDANGSGKSDRSDGGGFSGNPRVSLTDLAFKRKPDLAKTQFAVGNATREIRVVLNYVQGLSFKPLGA</sequence>
<dbReference type="Proteomes" id="UP000282977">
    <property type="component" value="Unassembled WGS sequence"/>
</dbReference>
<dbReference type="InterPro" id="IPR018673">
    <property type="entry name" value="DUF2141"/>
</dbReference>
<evidence type="ECO:0000313" key="2">
    <source>
        <dbReference type="EMBL" id="RVT42134.1"/>
    </source>
</evidence>
<proteinExistence type="predicted"/>
<keyword evidence="3" id="KW-1185">Reference proteome</keyword>
<dbReference type="AlphaFoldDB" id="A0A437J9I6"/>
<accession>A0A437J9I6</accession>
<gene>
    <name evidence="2" type="ORF">ENE74_07900</name>
</gene>
<comment type="caution">
    <text evidence="2">The sequence shown here is derived from an EMBL/GenBank/DDBJ whole genome shotgun (WGS) entry which is preliminary data.</text>
</comment>
<dbReference type="RefSeq" id="WP_127690314.1">
    <property type="nucleotide sequence ID" value="NZ_RZUL01000002.1"/>
</dbReference>
<name>A0A437J9I6_9SPHN</name>
<evidence type="ECO:0000256" key="1">
    <source>
        <dbReference type="SAM" id="SignalP"/>
    </source>
</evidence>
<feature type="chain" id="PRO_5019251608" evidence="1">
    <location>
        <begin position="36"/>
        <end position="180"/>
    </location>
</feature>
<reference evidence="2 3" key="1">
    <citation type="submission" date="2019-01" db="EMBL/GenBank/DDBJ databases">
        <authorList>
            <person name="Chen W.-M."/>
        </authorList>
    </citation>
    <scope>NUCLEOTIDE SEQUENCE [LARGE SCALE GENOMIC DNA]</scope>
    <source>
        <strain evidence="2 3">TLA-22</strain>
    </source>
</reference>